<dbReference type="SUPFAM" id="SSF109854">
    <property type="entry name" value="DinB/YfiT-like putative metalloenzymes"/>
    <property type="match status" value="1"/>
</dbReference>
<dbReference type="EMBL" id="FRAP01000002">
    <property type="protein sequence ID" value="SHK06043.1"/>
    <property type="molecule type" value="Genomic_DNA"/>
</dbReference>
<proteinExistence type="predicted"/>
<dbReference type="InterPro" id="IPR017517">
    <property type="entry name" value="Maleyloyr_isom"/>
</dbReference>
<dbReference type="AlphaFoldDB" id="A0A1M6PDL4"/>
<dbReference type="STRING" id="1848.SAMN05443637_102205"/>
<dbReference type="OrthoDB" id="5178565at2"/>
<sequence>MTADIASAVAAQRRDLVDLYSSLTPQQWRTPSLCAGWRVHEVLAHVTMPYRYTLPRILLGLVRSRGSVNRMADRAARADAAALSPAELLDVLRRNVDHPWAPPGGGPLGALSHEVIHGLDVAVPLGRTDVVPPERAALVLSGFSPKRARYFGVDVRGVRLVATDADWAHGEGEPVHGRAADLLLLVSGRTVPAESLTGRGATRFGR</sequence>
<organism evidence="2 3">
    <name type="scientific">Pseudonocardia thermophila</name>
    <dbReference type="NCBI Taxonomy" id="1848"/>
    <lineage>
        <taxon>Bacteria</taxon>
        <taxon>Bacillati</taxon>
        <taxon>Actinomycetota</taxon>
        <taxon>Actinomycetes</taxon>
        <taxon>Pseudonocardiales</taxon>
        <taxon>Pseudonocardiaceae</taxon>
        <taxon>Pseudonocardia</taxon>
    </lineage>
</organism>
<dbReference type="Gene3D" id="1.20.120.450">
    <property type="entry name" value="dinb family like domain"/>
    <property type="match status" value="1"/>
</dbReference>
<dbReference type="Proteomes" id="UP000184363">
    <property type="component" value="Unassembled WGS sequence"/>
</dbReference>
<accession>A0A1M6PDL4</accession>
<evidence type="ECO:0000313" key="2">
    <source>
        <dbReference type="EMBL" id="SHK06043.1"/>
    </source>
</evidence>
<dbReference type="GO" id="GO:0046872">
    <property type="term" value="F:metal ion binding"/>
    <property type="evidence" value="ECO:0007669"/>
    <property type="project" value="InterPro"/>
</dbReference>
<dbReference type="NCBIfam" id="TIGR03083">
    <property type="entry name" value="maleylpyruvate isomerase family mycothiol-dependent enzyme"/>
    <property type="match status" value="1"/>
</dbReference>
<dbReference type="InterPro" id="IPR024344">
    <property type="entry name" value="MDMPI_metal-binding"/>
</dbReference>
<gene>
    <name evidence="2" type="ORF">SAMN05443637_102205</name>
</gene>
<feature type="domain" description="Mycothiol-dependent maleylpyruvate isomerase metal-binding" evidence="1">
    <location>
        <begin position="10"/>
        <end position="97"/>
    </location>
</feature>
<dbReference type="Pfam" id="PF11716">
    <property type="entry name" value="MDMPI_N"/>
    <property type="match status" value="1"/>
</dbReference>
<reference evidence="2 3" key="1">
    <citation type="submission" date="2016-11" db="EMBL/GenBank/DDBJ databases">
        <authorList>
            <person name="Jaros S."/>
            <person name="Januszkiewicz K."/>
            <person name="Wedrychowicz H."/>
        </authorList>
    </citation>
    <scope>NUCLEOTIDE SEQUENCE [LARGE SCALE GENOMIC DNA]</scope>
    <source>
        <strain evidence="2 3">DSM 43832</strain>
    </source>
</reference>
<dbReference type="RefSeq" id="WP_073455342.1">
    <property type="nucleotide sequence ID" value="NZ_CALGVN010000053.1"/>
</dbReference>
<evidence type="ECO:0000259" key="1">
    <source>
        <dbReference type="Pfam" id="PF11716"/>
    </source>
</evidence>
<evidence type="ECO:0000313" key="3">
    <source>
        <dbReference type="Proteomes" id="UP000184363"/>
    </source>
</evidence>
<protein>
    <submittedName>
        <fullName evidence="2">TIGR03083 family protein</fullName>
    </submittedName>
</protein>
<name>A0A1M6PDL4_PSETH</name>
<keyword evidence="3" id="KW-1185">Reference proteome</keyword>
<dbReference type="InterPro" id="IPR034660">
    <property type="entry name" value="DinB/YfiT-like"/>
</dbReference>